<feature type="signal peptide" evidence="1">
    <location>
        <begin position="1"/>
        <end position="38"/>
    </location>
</feature>
<proteinExistence type="predicted"/>
<dbReference type="EMBL" id="JBHSYS010000004">
    <property type="protein sequence ID" value="MFC6959468.1"/>
    <property type="molecule type" value="Genomic_DNA"/>
</dbReference>
<evidence type="ECO:0000313" key="3">
    <source>
        <dbReference type="Proteomes" id="UP001596470"/>
    </source>
</evidence>
<dbReference type="RefSeq" id="WP_382345400.1">
    <property type="nucleotide sequence ID" value="NZ_JBHMBP010000001.1"/>
</dbReference>
<protein>
    <submittedName>
        <fullName evidence="2">Uncharacterized protein</fullName>
    </submittedName>
</protein>
<dbReference type="InterPro" id="IPR006311">
    <property type="entry name" value="TAT_signal"/>
</dbReference>
<name>A0ABW2DEB6_9ACTN</name>
<dbReference type="PROSITE" id="PS51318">
    <property type="entry name" value="TAT"/>
    <property type="match status" value="1"/>
</dbReference>
<reference evidence="3" key="1">
    <citation type="journal article" date="2019" name="Int. J. Syst. Evol. Microbiol.">
        <title>The Global Catalogue of Microorganisms (GCM) 10K type strain sequencing project: providing services to taxonomists for standard genome sequencing and annotation.</title>
        <authorList>
            <consortium name="The Broad Institute Genomics Platform"/>
            <consortium name="The Broad Institute Genome Sequencing Center for Infectious Disease"/>
            <person name="Wu L."/>
            <person name="Ma J."/>
        </authorList>
    </citation>
    <scope>NUCLEOTIDE SEQUENCE [LARGE SCALE GENOMIC DNA]</scope>
    <source>
        <strain evidence="3">KACC 12634</strain>
    </source>
</reference>
<evidence type="ECO:0000313" key="2">
    <source>
        <dbReference type="EMBL" id="MFC6959468.1"/>
    </source>
</evidence>
<sequence>MAFTGPSGATPRLSRRALLTGALLAGAAGLAPARPARAAETPQIRAAAAGWTGRGGELLVLTADALDTGYALRILEPGEAAEPGADVTGVLGPPLPLPLPSDFTPHSMAATGAVLWLTGAREAAPGRVRPALLRIEDADGDYADLPVPKDIGAGLATAIAPMGEHGIAVAVEGGPDEHLTALSRSRLAVTADGGRTWTAGVLADDLGEGYGTVLAETGSGVFAAVADGDGTQTAATARLAEAGAPRLVLTPAGSFPGAGRPMAAVAAGTHVSLFSDRDGAVTETRFTDDERTEAAVGPAADCACRGEILAVPGRRGLWLETDGTTIHIRGIR</sequence>
<dbReference type="SUPFAM" id="SSF110296">
    <property type="entry name" value="Oligoxyloglucan reducing end-specific cellobiohydrolase"/>
    <property type="match status" value="1"/>
</dbReference>
<dbReference type="Proteomes" id="UP001596470">
    <property type="component" value="Unassembled WGS sequence"/>
</dbReference>
<gene>
    <name evidence="2" type="ORF">ACFQS3_19935</name>
</gene>
<keyword evidence="3" id="KW-1185">Reference proteome</keyword>
<evidence type="ECO:0000256" key="1">
    <source>
        <dbReference type="SAM" id="SignalP"/>
    </source>
</evidence>
<keyword evidence="1" id="KW-0732">Signal</keyword>
<organism evidence="2 3">
    <name type="scientific">Glycomyces mayteni</name>
    <dbReference type="NCBI Taxonomy" id="543887"/>
    <lineage>
        <taxon>Bacteria</taxon>
        <taxon>Bacillati</taxon>
        <taxon>Actinomycetota</taxon>
        <taxon>Actinomycetes</taxon>
        <taxon>Glycomycetales</taxon>
        <taxon>Glycomycetaceae</taxon>
        <taxon>Glycomyces</taxon>
    </lineage>
</organism>
<accession>A0ABW2DEB6</accession>
<feature type="chain" id="PRO_5045889587" evidence="1">
    <location>
        <begin position="39"/>
        <end position="332"/>
    </location>
</feature>
<comment type="caution">
    <text evidence="2">The sequence shown here is derived from an EMBL/GenBank/DDBJ whole genome shotgun (WGS) entry which is preliminary data.</text>
</comment>